<evidence type="ECO:0000256" key="6">
    <source>
        <dbReference type="ARBA" id="ARBA00022960"/>
    </source>
</evidence>
<dbReference type="Gene3D" id="3.90.1310.10">
    <property type="entry name" value="Penicillin-binding protein 2a (Domain 2)"/>
    <property type="match status" value="1"/>
</dbReference>
<comment type="similarity">
    <text evidence="3">Belongs to the transpeptidase family.</text>
</comment>
<evidence type="ECO:0000259" key="14">
    <source>
        <dbReference type="Pfam" id="PF03717"/>
    </source>
</evidence>
<protein>
    <submittedName>
        <fullName evidence="15">Penicillin-binding protein</fullName>
    </submittedName>
</protein>
<dbReference type="InterPro" id="IPR012338">
    <property type="entry name" value="Beta-lactam/transpept-like"/>
</dbReference>
<evidence type="ECO:0000313" key="16">
    <source>
        <dbReference type="Proteomes" id="UP000754750"/>
    </source>
</evidence>
<dbReference type="GO" id="GO:0009252">
    <property type="term" value="P:peptidoglycan biosynthetic process"/>
    <property type="evidence" value="ECO:0007669"/>
    <property type="project" value="UniProtKB-KW"/>
</dbReference>
<reference evidence="15" key="1">
    <citation type="submission" date="2019-04" db="EMBL/GenBank/DDBJ databases">
        <title>Evolution of Biomass-Degrading Anaerobic Consortia Revealed by Metagenomics.</title>
        <authorList>
            <person name="Peng X."/>
        </authorList>
    </citation>
    <scope>NUCLEOTIDE SEQUENCE</scope>
    <source>
        <strain evidence="15">SIG551</strain>
    </source>
</reference>
<evidence type="ECO:0000256" key="3">
    <source>
        <dbReference type="ARBA" id="ARBA00007171"/>
    </source>
</evidence>
<keyword evidence="5 12" id="KW-0812">Transmembrane</keyword>
<dbReference type="GO" id="GO:0005886">
    <property type="term" value="C:plasma membrane"/>
    <property type="evidence" value="ECO:0007669"/>
    <property type="project" value="UniProtKB-SubCell"/>
</dbReference>
<keyword evidence="7" id="KW-0573">Peptidoglycan synthesis</keyword>
<feature type="domain" description="Penicillin-binding protein transpeptidase" evidence="13">
    <location>
        <begin position="353"/>
        <end position="671"/>
    </location>
</feature>
<dbReference type="Pfam" id="PF03717">
    <property type="entry name" value="PBP_dimer"/>
    <property type="match status" value="1"/>
</dbReference>
<dbReference type="SUPFAM" id="SSF56601">
    <property type="entry name" value="beta-lactamase/transpeptidase-like"/>
    <property type="match status" value="1"/>
</dbReference>
<keyword evidence="6" id="KW-0133">Cell shape</keyword>
<evidence type="ECO:0000256" key="5">
    <source>
        <dbReference type="ARBA" id="ARBA00022692"/>
    </source>
</evidence>
<keyword evidence="10" id="KW-0961">Cell wall biogenesis/degradation</keyword>
<dbReference type="InterPro" id="IPR050515">
    <property type="entry name" value="Beta-lactam/transpept"/>
</dbReference>
<dbReference type="InterPro" id="IPR036138">
    <property type="entry name" value="PBP_dimer_sf"/>
</dbReference>
<evidence type="ECO:0000256" key="1">
    <source>
        <dbReference type="ARBA" id="ARBA00004167"/>
    </source>
</evidence>
<evidence type="ECO:0000256" key="10">
    <source>
        <dbReference type="ARBA" id="ARBA00023316"/>
    </source>
</evidence>
<dbReference type="RefSeq" id="WP_020074552.1">
    <property type="nucleotide sequence ID" value="NZ_JBKWRC010000003.1"/>
</dbReference>
<evidence type="ECO:0000259" key="13">
    <source>
        <dbReference type="Pfam" id="PF00905"/>
    </source>
</evidence>
<feature type="domain" description="Penicillin-binding protein dimerisation" evidence="14">
    <location>
        <begin position="54"/>
        <end position="298"/>
    </location>
</feature>
<evidence type="ECO:0000256" key="12">
    <source>
        <dbReference type="SAM" id="Phobius"/>
    </source>
</evidence>
<comment type="caution">
    <text evidence="15">The sequence shown here is derived from an EMBL/GenBank/DDBJ whole genome shotgun (WGS) entry which is preliminary data.</text>
</comment>
<dbReference type="EMBL" id="SVNY01000007">
    <property type="protein sequence ID" value="MBE6834417.1"/>
    <property type="molecule type" value="Genomic_DNA"/>
</dbReference>
<dbReference type="AlphaFoldDB" id="A0A928KZP6"/>
<organism evidence="15 16">
    <name type="scientific">Faecalispora sporosphaeroides</name>
    <dbReference type="NCBI Taxonomy" id="1549"/>
    <lineage>
        <taxon>Bacteria</taxon>
        <taxon>Bacillati</taxon>
        <taxon>Bacillota</taxon>
        <taxon>Clostridia</taxon>
        <taxon>Eubacteriales</taxon>
        <taxon>Oscillospiraceae</taxon>
        <taxon>Faecalispora</taxon>
    </lineage>
</organism>
<keyword evidence="9 12" id="KW-0472">Membrane</keyword>
<dbReference type="GO" id="GO:0071555">
    <property type="term" value="P:cell wall organization"/>
    <property type="evidence" value="ECO:0007669"/>
    <property type="project" value="UniProtKB-KW"/>
</dbReference>
<comment type="subcellular location">
    <subcellularLocation>
        <location evidence="2">Cell membrane</location>
    </subcellularLocation>
    <subcellularLocation>
        <location evidence="1">Membrane</location>
        <topology evidence="1">Single-pass membrane protein</topology>
    </subcellularLocation>
</comment>
<dbReference type="GO" id="GO:0071972">
    <property type="term" value="F:peptidoglycan L,D-transpeptidase activity"/>
    <property type="evidence" value="ECO:0007669"/>
    <property type="project" value="TreeGrafter"/>
</dbReference>
<dbReference type="SUPFAM" id="SSF56519">
    <property type="entry name" value="Penicillin binding protein dimerisation domain"/>
    <property type="match status" value="1"/>
</dbReference>
<feature type="transmembrane region" description="Helical" evidence="12">
    <location>
        <begin position="7"/>
        <end position="26"/>
    </location>
</feature>
<evidence type="ECO:0000313" key="15">
    <source>
        <dbReference type="EMBL" id="MBE6834417.1"/>
    </source>
</evidence>
<keyword evidence="4" id="KW-1003">Cell membrane</keyword>
<dbReference type="Proteomes" id="UP000754750">
    <property type="component" value="Unassembled WGS sequence"/>
</dbReference>
<gene>
    <name evidence="15" type="ORF">E7512_12725</name>
</gene>
<name>A0A928KZP6_9FIRM</name>
<sequence>MNRMKGLSRYIFCIVVIMAAFAVYGLRLIDWQIINGAYWLNVSTRTNTSSVKMTAARGEILDRSGNALAVNKTVYTIVFDKSAMTKDTQNKTILQLASLLEKRGETWVDELPIQVTAAGAYEFIPGRDSDVAALIKHLRLNTYATAEQCVLQMKKDYDCDGYSPKQTRAILSVRYNMDISGFSVSTPYTFATGISSDTVGIVSENAQNLPGATVEVSTVRDYPDGSVAPHVLGTLGAISQEEYAEEKKQGNTYSLDNLGGYAYNDSIGKSGVESYFEKYLRGTNGLKVIETTRTGAVASSTVTQAPVAGDSIYLTIDKNLQKVAQVSLANNVKNAQTEGKNGGSKGGADCVAGGAVVLNVKDFSVLAAATFPSYDLNQYNSNPSYVSSLFQDKTKPMYDRALVGSFMPGSSFKPVVASAALQEGVINSSSTVTCHRVYTFWKDYQPTCMGYHGTVNVVTALQKSCNIFFYDTGRRLGIDTLDLYAKRFGLGQKTGIEINEGAGVLSSPQVRVAAGGVWNGGDVVQASIGQADNSFTPLQLATYVATLVNDGTRLKTHLISKITDYNRDKVVMQNDPNSPTVVDQTGVSKENLETVKRGMRAVTSVGGTAASFANYGIAVAGKTGTAQVPPHSDNVVFVGFAPYDKPEIAVAVVLEYGAYGKYSTAVARDLFDAYFFGKTVDASGNLVFPAKEDSASSGTSSAAAPGTGTSSGASSAAG</sequence>
<dbReference type="InterPro" id="IPR001460">
    <property type="entry name" value="PCN-bd_Tpept"/>
</dbReference>
<evidence type="ECO:0000256" key="2">
    <source>
        <dbReference type="ARBA" id="ARBA00004236"/>
    </source>
</evidence>
<keyword evidence="8 12" id="KW-1133">Transmembrane helix</keyword>
<dbReference type="PANTHER" id="PTHR30627">
    <property type="entry name" value="PEPTIDOGLYCAN D,D-TRANSPEPTIDASE"/>
    <property type="match status" value="1"/>
</dbReference>
<dbReference type="InterPro" id="IPR005311">
    <property type="entry name" value="PBP_dimer"/>
</dbReference>
<dbReference type="Gene3D" id="3.40.710.10">
    <property type="entry name" value="DD-peptidase/beta-lactamase superfamily"/>
    <property type="match status" value="1"/>
</dbReference>
<evidence type="ECO:0000256" key="8">
    <source>
        <dbReference type="ARBA" id="ARBA00022989"/>
    </source>
</evidence>
<feature type="region of interest" description="Disordered" evidence="11">
    <location>
        <begin position="692"/>
        <end position="718"/>
    </location>
</feature>
<dbReference type="GO" id="GO:0008360">
    <property type="term" value="P:regulation of cell shape"/>
    <property type="evidence" value="ECO:0007669"/>
    <property type="project" value="UniProtKB-KW"/>
</dbReference>
<evidence type="ECO:0000256" key="4">
    <source>
        <dbReference type="ARBA" id="ARBA00022475"/>
    </source>
</evidence>
<accession>A0A928KZP6</accession>
<proteinExistence type="inferred from homology"/>
<feature type="compositionally biased region" description="Low complexity" evidence="11">
    <location>
        <begin position="695"/>
        <end position="718"/>
    </location>
</feature>
<dbReference type="Pfam" id="PF00905">
    <property type="entry name" value="Transpeptidase"/>
    <property type="match status" value="1"/>
</dbReference>
<evidence type="ECO:0000256" key="11">
    <source>
        <dbReference type="SAM" id="MobiDB-lite"/>
    </source>
</evidence>
<dbReference type="GO" id="GO:0008658">
    <property type="term" value="F:penicillin binding"/>
    <property type="evidence" value="ECO:0007669"/>
    <property type="project" value="InterPro"/>
</dbReference>
<evidence type="ECO:0000256" key="9">
    <source>
        <dbReference type="ARBA" id="ARBA00023136"/>
    </source>
</evidence>
<evidence type="ECO:0000256" key="7">
    <source>
        <dbReference type="ARBA" id="ARBA00022984"/>
    </source>
</evidence>
<dbReference type="Gene3D" id="1.10.10.1230">
    <property type="entry name" value="Penicillin-binding protein, N-terminal non-catalytic domain, head sub-domain"/>
    <property type="match status" value="1"/>
</dbReference>
<dbReference type="PANTHER" id="PTHR30627:SF2">
    <property type="entry name" value="PEPTIDOGLYCAN D,D-TRANSPEPTIDASE MRDA"/>
    <property type="match status" value="1"/>
</dbReference>